<evidence type="ECO:0000256" key="3">
    <source>
        <dbReference type="ARBA" id="ARBA00022989"/>
    </source>
</evidence>
<dbReference type="SUPFAM" id="SSF48452">
    <property type="entry name" value="TPR-like"/>
    <property type="match status" value="1"/>
</dbReference>
<evidence type="ECO:0000313" key="9">
    <source>
        <dbReference type="EMBL" id="MBE7525481.1"/>
    </source>
</evidence>
<sequence>MPVMFLPVVIFPFVFSKLVFLQVLIGLTFPAYVALAWMDPAYRPPKSMLYWAIIAYFVALSLSTAFSVDPIRSWWGNQERMNGLFTLLHLFAWLTMTIGVLKSWKQWYRLLNYQVALSVFMAVIALLQKPFPRLLQFQAGDRVGGLLDNPIYMGAYQIFSLAFIALLFLKTKDKLARFWFIVAACIDLAAFFAAQSRGALIGLAAFVAVFALYYAVFTKQKKVKLAVLGGAGAFFGLYVVAFLFRATAFVQSIPFLPRLLNLQAATETRFIAWRIAWEGFLERPLTGWGFDAFHILFNLKYNPRSLEFGYYETWFDRAHNTVMDVISMTGLFGIVTFAAIFLTLFILVWKAWRRGWIDLPIAAILTALPVGYFLQNLFVFDHPAAFSMSYLMFALTIAATQPAFIGEKEESEAAKAAAAKPKTRTAPWVLFAALQIAMLFVVWRYSVLPFKASTLSIRGNQLLSVGRIDEGWQLLKQAGTIPTPYVDEQTFLLSRDMIDLARSGALANYPKWPEMFDHVKRISEAHLKDHPRNTHPLFIYARFLQEMIPLLPEEERMQTAILSEQMYKRAIDTSPKRQQLYFGLARLYSSAGQKDQAYDTLKTALDFNRDVGESWWYVGLTDWFDRGNEDAGSQAILNAVDAKSPYQLQVVNDAFLLAQAAALHNDVETLKAVLAALPKLGGGSVQLYLQIARVMERAGLIEERNIILNAILQIDPSIGPQLEGLRTGLASSIDESIQMAGAFIPTTTPDIVPPSDAVPEENNTTTASAGGSGPRR</sequence>
<dbReference type="PANTHER" id="PTHR37422:SF13">
    <property type="entry name" value="LIPOPOLYSACCHARIDE BIOSYNTHESIS PROTEIN PA4999-RELATED"/>
    <property type="match status" value="1"/>
</dbReference>
<dbReference type="InterPro" id="IPR051533">
    <property type="entry name" value="WaaL-like"/>
</dbReference>
<feature type="transmembrane region" description="Helical" evidence="7">
    <location>
        <begin position="113"/>
        <end position="131"/>
    </location>
</feature>
<accession>A0A928TUC0</accession>
<feature type="transmembrane region" description="Helical" evidence="7">
    <location>
        <begin position="200"/>
        <end position="218"/>
    </location>
</feature>
<evidence type="ECO:0000256" key="1">
    <source>
        <dbReference type="ARBA" id="ARBA00004141"/>
    </source>
</evidence>
<feature type="region of interest" description="Disordered" evidence="6">
    <location>
        <begin position="748"/>
        <end position="776"/>
    </location>
</feature>
<evidence type="ECO:0000256" key="6">
    <source>
        <dbReference type="SAM" id="MobiDB-lite"/>
    </source>
</evidence>
<dbReference type="PROSITE" id="PS50005">
    <property type="entry name" value="TPR"/>
    <property type="match status" value="1"/>
</dbReference>
<feature type="transmembrane region" description="Helical" evidence="7">
    <location>
        <begin position="151"/>
        <end position="169"/>
    </location>
</feature>
<feature type="transmembrane region" description="Helical" evidence="7">
    <location>
        <begin position="426"/>
        <end position="445"/>
    </location>
</feature>
<feature type="transmembrane region" description="Helical" evidence="7">
    <location>
        <begin position="325"/>
        <end position="349"/>
    </location>
</feature>
<name>A0A928TUC0_UNCKA</name>
<evidence type="ECO:0000256" key="4">
    <source>
        <dbReference type="ARBA" id="ARBA00023136"/>
    </source>
</evidence>
<gene>
    <name evidence="9" type="ORF">HS096_03810</name>
</gene>
<organism evidence="9 10">
    <name type="scientific">candidate division WWE3 bacterium</name>
    <dbReference type="NCBI Taxonomy" id="2053526"/>
    <lineage>
        <taxon>Bacteria</taxon>
        <taxon>Katanobacteria</taxon>
    </lineage>
</organism>
<evidence type="ECO:0000256" key="2">
    <source>
        <dbReference type="ARBA" id="ARBA00022692"/>
    </source>
</evidence>
<dbReference type="PANTHER" id="PTHR37422">
    <property type="entry name" value="TEICHURONIC ACID BIOSYNTHESIS PROTEIN TUAE"/>
    <property type="match status" value="1"/>
</dbReference>
<dbReference type="InterPro" id="IPR007016">
    <property type="entry name" value="O-antigen_ligase-rel_domated"/>
</dbReference>
<feature type="domain" description="O-antigen ligase-related" evidence="8">
    <location>
        <begin position="185"/>
        <end position="337"/>
    </location>
</feature>
<keyword evidence="5" id="KW-0802">TPR repeat</keyword>
<feature type="repeat" description="TPR" evidence="5">
    <location>
        <begin position="578"/>
        <end position="611"/>
    </location>
</feature>
<proteinExistence type="predicted"/>
<feature type="transmembrane region" description="Helical" evidence="7">
    <location>
        <begin position="49"/>
        <end position="68"/>
    </location>
</feature>
<comment type="caution">
    <text evidence="9">The sequence shown here is derived from an EMBL/GenBank/DDBJ whole genome shotgun (WGS) entry which is preliminary data.</text>
</comment>
<dbReference type="Proteomes" id="UP000710385">
    <property type="component" value="Unassembled WGS sequence"/>
</dbReference>
<dbReference type="InterPro" id="IPR011990">
    <property type="entry name" value="TPR-like_helical_dom_sf"/>
</dbReference>
<evidence type="ECO:0000256" key="7">
    <source>
        <dbReference type="SAM" id="Phobius"/>
    </source>
</evidence>
<feature type="transmembrane region" description="Helical" evidence="7">
    <location>
        <begin position="356"/>
        <end position="374"/>
    </location>
</feature>
<keyword evidence="4 7" id="KW-0472">Membrane</keyword>
<comment type="subcellular location">
    <subcellularLocation>
        <location evidence="1">Membrane</location>
        <topology evidence="1">Multi-pass membrane protein</topology>
    </subcellularLocation>
</comment>
<dbReference type="GO" id="GO:0016020">
    <property type="term" value="C:membrane"/>
    <property type="evidence" value="ECO:0007669"/>
    <property type="project" value="UniProtKB-SubCell"/>
</dbReference>
<evidence type="ECO:0000313" key="10">
    <source>
        <dbReference type="Proteomes" id="UP000710385"/>
    </source>
</evidence>
<dbReference type="Pfam" id="PF14559">
    <property type="entry name" value="TPR_19"/>
    <property type="match status" value="1"/>
</dbReference>
<feature type="transmembrane region" description="Helical" evidence="7">
    <location>
        <begin position="80"/>
        <end position="101"/>
    </location>
</feature>
<dbReference type="Pfam" id="PF04932">
    <property type="entry name" value="Wzy_C"/>
    <property type="match status" value="1"/>
</dbReference>
<keyword evidence="9" id="KW-0436">Ligase</keyword>
<feature type="transmembrane region" description="Helical" evidence="7">
    <location>
        <begin position="20"/>
        <end position="37"/>
    </location>
</feature>
<evidence type="ECO:0000259" key="8">
    <source>
        <dbReference type="Pfam" id="PF04932"/>
    </source>
</evidence>
<feature type="transmembrane region" description="Helical" evidence="7">
    <location>
        <begin position="386"/>
        <end position="405"/>
    </location>
</feature>
<evidence type="ECO:0000256" key="5">
    <source>
        <dbReference type="PROSITE-ProRule" id="PRU00339"/>
    </source>
</evidence>
<keyword evidence="2 7" id="KW-0812">Transmembrane</keyword>
<protein>
    <submittedName>
        <fullName evidence="9">O-antigen ligase family protein</fullName>
    </submittedName>
</protein>
<dbReference type="GO" id="GO:0016874">
    <property type="term" value="F:ligase activity"/>
    <property type="evidence" value="ECO:0007669"/>
    <property type="project" value="UniProtKB-KW"/>
</dbReference>
<dbReference type="AlphaFoldDB" id="A0A928TUC0"/>
<dbReference type="Gene3D" id="1.25.40.10">
    <property type="entry name" value="Tetratricopeptide repeat domain"/>
    <property type="match status" value="1"/>
</dbReference>
<feature type="transmembrane region" description="Helical" evidence="7">
    <location>
        <begin position="176"/>
        <end position="194"/>
    </location>
</feature>
<feature type="transmembrane region" description="Helical" evidence="7">
    <location>
        <begin position="225"/>
        <end position="244"/>
    </location>
</feature>
<dbReference type="EMBL" id="JABTTY010000001">
    <property type="protein sequence ID" value="MBE7525481.1"/>
    <property type="molecule type" value="Genomic_DNA"/>
</dbReference>
<keyword evidence="3 7" id="KW-1133">Transmembrane helix</keyword>
<reference evidence="9" key="1">
    <citation type="submission" date="2020-05" db="EMBL/GenBank/DDBJ databases">
        <title>High-Quality Genomes of Partial-Nitritation/Anammox System by Hierarchical Clustering Based Hybrid Assembly.</title>
        <authorList>
            <person name="Liu L."/>
            <person name="Wang Y."/>
            <person name="Che Y."/>
            <person name="Chen Y."/>
            <person name="Xia Y."/>
            <person name="Luo R."/>
            <person name="Cheng S.H."/>
            <person name="Zheng C."/>
            <person name="Zhang T."/>
        </authorList>
    </citation>
    <scope>NUCLEOTIDE SEQUENCE</scope>
    <source>
        <strain evidence="9">H1_PAT1</strain>
    </source>
</reference>
<dbReference type="InterPro" id="IPR019734">
    <property type="entry name" value="TPR_rpt"/>
</dbReference>